<dbReference type="InterPro" id="IPR036812">
    <property type="entry name" value="NAD(P)_OxRdtase_dom_sf"/>
</dbReference>
<dbReference type="SUPFAM" id="SSF51430">
    <property type="entry name" value="NAD(P)-linked oxidoreductase"/>
    <property type="match status" value="1"/>
</dbReference>
<evidence type="ECO:0000313" key="2">
    <source>
        <dbReference type="EMBL" id="GAA1641786.1"/>
    </source>
</evidence>
<dbReference type="CDD" id="cd19086">
    <property type="entry name" value="AKR_AKR11C1"/>
    <property type="match status" value="1"/>
</dbReference>
<sequence>MTKTADRSLGTGGPTVSALGMGCWAIGGPHARQGNPVGWGAIDDEESKRALRRAFDLGVTFFDTADVYGCGHSEKLISAALGAVRDEIVIASKAGYTYDEETREAPGENGDPEYIRWACEQTLRRLGTDHLDLYQFHLGGYDLDRADDVLAVFEELVAAGKVRAIGWSTDSPERAALFAKSEHCKAIQQSFNVFGGNAEVLALCEQRGLASIVRGPLGMGLLTGKFDKDSTLPADDVRHGWDFRTGGQAESLRRLDAIREILTTDGRTLAQGALAWLWARSDAFIPIPGFKTVAQVEENAAALNHGPLSADSLAEITTVLSRTS</sequence>
<dbReference type="Proteomes" id="UP001501319">
    <property type="component" value="Unassembled WGS sequence"/>
</dbReference>
<evidence type="ECO:0000259" key="1">
    <source>
        <dbReference type="Pfam" id="PF00248"/>
    </source>
</evidence>
<proteinExistence type="predicted"/>
<dbReference type="EMBL" id="BAAANE010000006">
    <property type="protein sequence ID" value="GAA1641786.1"/>
    <property type="molecule type" value="Genomic_DNA"/>
</dbReference>
<dbReference type="PANTHER" id="PTHR43312">
    <property type="entry name" value="D-THREO-ALDOSE 1-DEHYDROGENASE"/>
    <property type="match status" value="1"/>
</dbReference>
<keyword evidence="3" id="KW-1185">Reference proteome</keyword>
<name>A0ABN2FDC1_9ACTN</name>
<gene>
    <name evidence="2" type="ORF">GCM10009744_34660</name>
</gene>
<organism evidence="2 3">
    <name type="scientific">Kribbella alba</name>
    <dbReference type="NCBI Taxonomy" id="190197"/>
    <lineage>
        <taxon>Bacteria</taxon>
        <taxon>Bacillati</taxon>
        <taxon>Actinomycetota</taxon>
        <taxon>Actinomycetes</taxon>
        <taxon>Propionibacteriales</taxon>
        <taxon>Kribbellaceae</taxon>
        <taxon>Kribbella</taxon>
    </lineage>
</organism>
<dbReference type="Pfam" id="PF00248">
    <property type="entry name" value="Aldo_ket_red"/>
    <property type="match status" value="1"/>
</dbReference>
<dbReference type="PROSITE" id="PS51257">
    <property type="entry name" value="PROKAR_LIPOPROTEIN"/>
    <property type="match status" value="1"/>
</dbReference>
<feature type="domain" description="NADP-dependent oxidoreductase" evidence="1">
    <location>
        <begin position="19"/>
        <end position="319"/>
    </location>
</feature>
<dbReference type="PANTHER" id="PTHR43312:SF1">
    <property type="entry name" value="NADP-DEPENDENT OXIDOREDUCTASE DOMAIN-CONTAINING PROTEIN"/>
    <property type="match status" value="1"/>
</dbReference>
<reference evidence="2 3" key="1">
    <citation type="journal article" date="2019" name="Int. J. Syst. Evol. Microbiol.">
        <title>The Global Catalogue of Microorganisms (GCM) 10K type strain sequencing project: providing services to taxonomists for standard genome sequencing and annotation.</title>
        <authorList>
            <consortium name="The Broad Institute Genomics Platform"/>
            <consortium name="The Broad Institute Genome Sequencing Center for Infectious Disease"/>
            <person name="Wu L."/>
            <person name="Ma J."/>
        </authorList>
    </citation>
    <scope>NUCLEOTIDE SEQUENCE [LARGE SCALE GENOMIC DNA]</scope>
    <source>
        <strain evidence="2 3">JCM 14306</strain>
    </source>
</reference>
<dbReference type="InterPro" id="IPR053135">
    <property type="entry name" value="AKR2_Oxidoreductase"/>
</dbReference>
<dbReference type="RefSeq" id="WP_344112577.1">
    <property type="nucleotide sequence ID" value="NZ_BAAANE010000006.1"/>
</dbReference>
<dbReference type="Gene3D" id="3.20.20.100">
    <property type="entry name" value="NADP-dependent oxidoreductase domain"/>
    <property type="match status" value="1"/>
</dbReference>
<dbReference type="InterPro" id="IPR023210">
    <property type="entry name" value="NADP_OxRdtase_dom"/>
</dbReference>
<protein>
    <submittedName>
        <fullName evidence="2">Aldo/keto reductase</fullName>
    </submittedName>
</protein>
<accession>A0ABN2FDC1</accession>
<comment type="caution">
    <text evidence="2">The sequence shown here is derived from an EMBL/GenBank/DDBJ whole genome shotgun (WGS) entry which is preliminary data.</text>
</comment>
<evidence type="ECO:0000313" key="3">
    <source>
        <dbReference type="Proteomes" id="UP001501319"/>
    </source>
</evidence>